<evidence type="ECO:0000256" key="1">
    <source>
        <dbReference type="SAM" id="MobiDB-lite"/>
    </source>
</evidence>
<feature type="compositionally biased region" description="Acidic residues" evidence="1">
    <location>
        <begin position="26"/>
        <end position="43"/>
    </location>
</feature>
<evidence type="ECO:0000259" key="2">
    <source>
        <dbReference type="Pfam" id="PF26226"/>
    </source>
</evidence>
<dbReference type="OrthoDB" id="210068at2157"/>
<dbReference type="InterPro" id="IPR058365">
    <property type="entry name" value="DUF8052"/>
</dbReference>
<feature type="domain" description="DUF8052" evidence="2">
    <location>
        <begin position="61"/>
        <end position="217"/>
    </location>
</feature>
<protein>
    <recommendedName>
        <fullName evidence="2">DUF8052 domain-containing protein</fullName>
    </recommendedName>
</protein>
<dbReference type="RefSeq" id="WP_074793032.1">
    <property type="nucleotide sequence ID" value="NZ_FOAD01000002.1"/>
</dbReference>
<dbReference type="Proteomes" id="UP000183894">
    <property type="component" value="Unassembled WGS sequence"/>
</dbReference>
<name>A0A1H7LYP0_HALLR</name>
<dbReference type="Pfam" id="PF26226">
    <property type="entry name" value="DUF8052"/>
    <property type="match status" value="1"/>
</dbReference>
<sequence length="241" mass="26961">MSDADHAGVRERDSDSEAETPTNSEADAELGSEADALPDSESDAEPRPEADALPDAPDWDDEYLDRVSDRLLFNYDLEKDYAVRGEQFDLFGSMRMESRKQFVHPSINYANHHAKEYLFARRVDSATVAELERLVELGHVLADEWVDPSPEHFGTDFTFVLVAPDIPADVHDFVADFSDRTLIKFGYHGHYEMNVAVVAPENEAAIASRNADSVAAFTLWTDASPTSSNGVVQRLVERLRR</sequence>
<proteinExistence type="predicted"/>
<dbReference type="EMBL" id="FOAD01000002">
    <property type="protein sequence ID" value="SEL04120.1"/>
    <property type="molecule type" value="Genomic_DNA"/>
</dbReference>
<organism evidence="3 4">
    <name type="scientific">Haloferax larsenii</name>
    <dbReference type="NCBI Taxonomy" id="302484"/>
    <lineage>
        <taxon>Archaea</taxon>
        <taxon>Methanobacteriati</taxon>
        <taxon>Methanobacteriota</taxon>
        <taxon>Stenosarchaea group</taxon>
        <taxon>Halobacteria</taxon>
        <taxon>Halobacteriales</taxon>
        <taxon>Haloferacaceae</taxon>
        <taxon>Haloferax</taxon>
    </lineage>
</organism>
<feature type="compositionally biased region" description="Basic and acidic residues" evidence="1">
    <location>
        <begin position="1"/>
        <end position="15"/>
    </location>
</feature>
<evidence type="ECO:0000313" key="3">
    <source>
        <dbReference type="EMBL" id="SEL04120.1"/>
    </source>
</evidence>
<reference evidence="3 4" key="1">
    <citation type="submission" date="2016-10" db="EMBL/GenBank/DDBJ databases">
        <authorList>
            <person name="de Groot N.N."/>
        </authorList>
    </citation>
    <scope>NUCLEOTIDE SEQUENCE [LARGE SCALE GENOMIC DNA]</scope>
    <source>
        <strain evidence="3 4">CDM_5</strain>
    </source>
</reference>
<accession>A0A1H7LYP0</accession>
<gene>
    <name evidence="3" type="ORF">SAMN04488691_102458</name>
</gene>
<dbReference type="AlphaFoldDB" id="A0A1H7LYP0"/>
<evidence type="ECO:0000313" key="4">
    <source>
        <dbReference type="Proteomes" id="UP000183894"/>
    </source>
</evidence>
<feature type="region of interest" description="Disordered" evidence="1">
    <location>
        <begin position="1"/>
        <end position="61"/>
    </location>
</feature>